<name>A0AAV4HFM0_9GAST</name>
<organism evidence="2 3">
    <name type="scientific">Elysia marginata</name>
    <dbReference type="NCBI Taxonomy" id="1093978"/>
    <lineage>
        <taxon>Eukaryota</taxon>
        <taxon>Metazoa</taxon>
        <taxon>Spiralia</taxon>
        <taxon>Lophotrochozoa</taxon>
        <taxon>Mollusca</taxon>
        <taxon>Gastropoda</taxon>
        <taxon>Heterobranchia</taxon>
        <taxon>Euthyneura</taxon>
        <taxon>Panpulmonata</taxon>
        <taxon>Sacoglossa</taxon>
        <taxon>Placobranchoidea</taxon>
        <taxon>Plakobranchidae</taxon>
        <taxon>Elysia</taxon>
    </lineage>
</organism>
<protein>
    <submittedName>
        <fullName evidence="2">Uncharacterized protein</fullName>
    </submittedName>
</protein>
<evidence type="ECO:0000256" key="1">
    <source>
        <dbReference type="SAM" id="MobiDB-lite"/>
    </source>
</evidence>
<reference evidence="2 3" key="1">
    <citation type="journal article" date="2021" name="Elife">
        <title>Chloroplast acquisition without the gene transfer in kleptoplastic sea slugs, Plakobranchus ocellatus.</title>
        <authorList>
            <person name="Maeda T."/>
            <person name="Takahashi S."/>
            <person name="Yoshida T."/>
            <person name="Shimamura S."/>
            <person name="Takaki Y."/>
            <person name="Nagai Y."/>
            <person name="Toyoda A."/>
            <person name="Suzuki Y."/>
            <person name="Arimoto A."/>
            <person name="Ishii H."/>
            <person name="Satoh N."/>
            <person name="Nishiyama T."/>
            <person name="Hasebe M."/>
            <person name="Maruyama T."/>
            <person name="Minagawa J."/>
            <person name="Obokata J."/>
            <person name="Shigenobu S."/>
        </authorList>
    </citation>
    <scope>NUCLEOTIDE SEQUENCE [LARGE SCALE GENOMIC DNA]</scope>
</reference>
<accession>A0AAV4HFM0</accession>
<feature type="region of interest" description="Disordered" evidence="1">
    <location>
        <begin position="1"/>
        <end position="24"/>
    </location>
</feature>
<evidence type="ECO:0000313" key="3">
    <source>
        <dbReference type="Proteomes" id="UP000762676"/>
    </source>
</evidence>
<feature type="compositionally biased region" description="Basic residues" evidence="1">
    <location>
        <begin position="14"/>
        <end position="24"/>
    </location>
</feature>
<evidence type="ECO:0000313" key="2">
    <source>
        <dbReference type="EMBL" id="GFR96952.1"/>
    </source>
</evidence>
<keyword evidence="3" id="KW-1185">Reference proteome</keyword>
<dbReference type="Proteomes" id="UP000762676">
    <property type="component" value="Unassembled WGS sequence"/>
</dbReference>
<dbReference type="EMBL" id="BMAT01009022">
    <property type="protein sequence ID" value="GFR96952.1"/>
    <property type="molecule type" value="Genomic_DNA"/>
</dbReference>
<proteinExistence type="predicted"/>
<sequence length="108" mass="12418">MLQKHTHAPTGGHIRPHTQTHTHTHKLTQAVLQSKHLRGQVCFMLHAPHVRDGRPLRQTRSGRWHTVRLIETTQHSHFGVFIFNVCGREGEEDGEEAGERTKLKILKN</sequence>
<gene>
    <name evidence="2" type="ORF">ElyMa_004465100</name>
</gene>
<dbReference type="AlphaFoldDB" id="A0AAV4HFM0"/>
<comment type="caution">
    <text evidence="2">The sequence shown here is derived from an EMBL/GenBank/DDBJ whole genome shotgun (WGS) entry which is preliminary data.</text>
</comment>